<accession>F8NQF6</accession>
<dbReference type="OrthoDB" id="4757738at2759"/>
<dbReference type="Proteomes" id="UP000008064">
    <property type="component" value="Unassembled WGS sequence"/>
</dbReference>
<gene>
    <name evidence="1" type="ORF">SERLADRAFT_384316</name>
</gene>
<reference evidence="1" key="1">
    <citation type="submission" date="2011-04" db="EMBL/GenBank/DDBJ databases">
        <title>Evolution of plant cell wall degrading machinery underlies the functional diversity of forest fungi.</title>
        <authorList>
            <consortium name="US DOE Joint Genome Institute (JGI-PGF)"/>
            <person name="Eastwood D.C."/>
            <person name="Floudas D."/>
            <person name="Binder M."/>
            <person name="Majcherczyk A."/>
            <person name="Schneider P."/>
            <person name="Aerts A."/>
            <person name="Asiegbu F.O."/>
            <person name="Baker S.E."/>
            <person name="Barry K."/>
            <person name="Bendiksby M."/>
            <person name="Blumentritt M."/>
            <person name="Coutinho P.M."/>
            <person name="Cullen D."/>
            <person name="Cullen D."/>
            <person name="Gathman A."/>
            <person name="Goodell B."/>
            <person name="Henrissat B."/>
            <person name="Ihrmark K."/>
            <person name="Kauserud H."/>
            <person name="Kohler A."/>
            <person name="LaButti K."/>
            <person name="Lapidus A."/>
            <person name="Lavin J.L."/>
            <person name="Lee Y.-H."/>
            <person name="Lindquist E."/>
            <person name="Lilly W."/>
            <person name="Lucas S."/>
            <person name="Morin E."/>
            <person name="Murat C."/>
            <person name="Oguiza J.A."/>
            <person name="Park J."/>
            <person name="Pisabarro A.G."/>
            <person name="Riley R."/>
            <person name="Rosling A."/>
            <person name="Salamov A."/>
            <person name="Schmidt O."/>
            <person name="Schmutz J."/>
            <person name="Skrede I."/>
            <person name="Stenlid J."/>
            <person name="Wiebenga A."/>
            <person name="Xie X."/>
            <person name="Kues U."/>
            <person name="Hibbett D.S."/>
            <person name="Hoffmeister D."/>
            <person name="Hogberg N."/>
            <person name="Martin F."/>
            <person name="Grigoriev I.V."/>
            <person name="Watkinson S.C."/>
        </authorList>
    </citation>
    <scope>NUCLEOTIDE SEQUENCE</scope>
    <source>
        <strain evidence="1">S7.9</strain>
    </source>
</reference>
<protein>
    <submittedName>
        <fullName evidence="1">Uncharacterized protein</fullName>
    </submittedName>
</protein>
<dbReference type="GeneID" id="18811092"/>
<sequence>MGQALAVVKAVQSFDDKSEGEKEANDALNCLVTLAQNRLDRFYRRITSPQYDPKTIPISKVLYRYQFFRCGVDKNTASVKEAITCMFYLSSLYKRLANLIEASLGDFATGDVVCNSNGTLQSHPNSNKY</sequence>
<dbReference type="RefSeq" id="XP_007316259.1">
    <property type="nucleotide sequence ID" value="XM_007316197.1"/>
</dbReference>
<dbReference type="KEGG" id="sla:SERLADRAFT_384316"/>
<dbReference type="AlphaFoldDB" id="F8NQF6"/>
<proteinExistence type="predicted"/>
<organism>
    <name type="scientific">Serpula lacrymans var. lacrymans (strain S7.9)</name>
    <name type="common">Dry rot fungus</name>
    <dbReference type="NCBI Taxonomy" id="578457"/>
    <lineage>
        <taxon>Eukaryota</taxon>
        <taxon>Fungi</taxon>
        <taxon>Dikarya</taxon>
        <taxon>Basidiomycota</taxon>
        <taxon>Agaricomycotina</taxon>
        <taxon>Agaricomycetes</taxon>
        <taxon>Agaricomycetidae</taxon>
        <taxon>Boletales</taxon>
        <taxon>Coniophorineae</taxon>
        <taxon>Serpulaceae</taxon>
        <taxon>Serpula</taxon>
    </lineage>
</organism>
<dbReference type="EMBL" id="GL945432">
    <property type="protein sequence ID" value="EGO26086.1"/>
    <property type="molecule type" value="Genomic_DNA"/>
</dbReference>
<name>F8NQF6_SERL9</name>
<evidence type="ECO:0000313" key="1">
    <source>
        <dbReference type="EMBL" id="EGO26086.1"/>
    </source>
</evidence>
<dbReference type="HOGENOM" id="CLU_1950123_0_0_1"/>